<name>A0ACC1B7B5_9ROSI</name>
<sequence>MSRATVELDFFGMERKEMASSKSQFQKFLHRQRSFRDLQGAISKINPEILKSVIASGSVNTVDSKKLPVSMPTTPKEEPASFPALPLFKHISVSRSATENLPETAPLTIFYNGTVTVYDVPRDKAECILKLAVDGNSKTEESKNSKTATDQQQLLETLNTGDLPIARKKSLQRFLEKRRERNDMDSDPNQRSGKYYPKCAIIMGNNNPV</sequence>
<protein>
    <submittedName>
        <fullName evidence="1">Uncharacterized protein</fullName>
    </submittedName>
</protein>
<gene>
    <name evidence="1" type="ORF">Patl1_17011</name>
</gene>
<proteinExistence type="predicted"/>
<accession>A0ACC1B7B5</accession>
<comment type="caution">
    <text evidence="1">The sequence shown here is derived from an EMBL/GenBank/DDBJ whole genome shotgun (WGS) entry which is preliminary data.</text>
</comment>
<dbReference type="Proteomes" id="UP001164250">
    <property type="component" value="Chromosome 6"/>
</dbReference>
<evidence type="ECO:0000313" key="1">
    <source>
        <dbReference type="EMBL" id="KAJ0094805.1"/>
    </source>
</evidence>
<evidence type="ECO:0000313" key="2">
    <source>
        <dbReference type="Proteomes" id="UP001164250"/>
    </source>
</evidence>
<reference evidence="2" key="1">
    <citation type="journal article" date="2023" name="G3 (Bethesda)">
        <title>Genome assembly and association tests identify interacting loci associated with vigor, precocity, and sex in interspecific pistachio rootstocks.</title>
        <authorList>
            <person name="Palmer W."/>
            <person name="Jacygrad E."/>
            <person name="Sagayaradj S."/>
            <person name="Cavanaugh K."/>
            <person name="Han R."/>
            <person name="Bertier L."/>
            <person name="Beede B."/>
            <person name="Kafkas S."/>
            <person name="Golino D."/>
            <person name="Preece J."/>
            <person name="Michelmore R."/>
        </authorList>
    </citation>
    <scope>NUCLEOTIDE SEQUENCE [LARGE SCALE GENOMIC DNA]</scope>
</reference>
<dbReference type="EMBL" id="CM047902">
    <property type="protein sequence ID" value="KAJ0094805.1"/>
    <property type="molecule type" value="Genomic_DNA"/>
</dbReference>
<keyword evidence="2" id="KW-1185">Reference proteome</keyword>
<organism evidence="1 2">
    <name type="scientific">Pistacia atlantica</name>
    <dbReference type="NCBI Taxonomy" id="434234"/>
    <lineage>
        <taxon>Eukaryota</taxon>
        <taxon>Viridiplantae</taxon>
        <taxon>Streptophyta</taxon>
        <taxon>Embryophyta</taxon>
        <taxon>Tracheophyta</taxon>
        <taxon>Spermatophyta</taxon>
        <taxon>Magnoliopsida</taxon>
        <taxon>eudicotyledons</taxon>
        <taxon>Gunneridae</taxon>
        <taxon>Pentapetalae</taxon>
        <taxon>rosids</taxon>
        <taxon>malvids</taxon>
        <taxon>Sapindales</taxon>
        <taxon>Anacardiaceae</taxon>
        <taxon>Pistacia</taxon>
    </lineage>
</organism>